<dbReference type="Proteomes" id="UP000031449">
    <property type="component" value="Chromosome"/>
</dbReference>
<proteinExistence type="predicted"/>
<dbReference type="AlphaFoldDB" id="A0A0B5AQ34"/>
<dbReference type="Pfam" id="PF13391">
    <property type="entry name" value="HNH_2"/>
    <property type="match status" value="1"/>
</dbReference>
<dbReference type="InterPro" id="IPR003615">
    <property type="entry name" value="HNH_nuc"/>
</dbReference>
<evidence type="ECO:0000259" key="1">
    <source>
        <dbReference type="Pfam" id="PF13391"/>
    </source>
</evidence>
<accession>A0A0B5AQ34</accession>
<dbReference type="BioCyc" id="JESP1508404:G14D9-12180-MONOMER"/>
<evidence type="ECO:0000313" key="3">
    <source>
        <dbReference type="Proteomes" id="UP000031449"/>
    </source>
</evidence>
<sequence length="274" mass="32127">MQLVNHFSDVLQNIHTLNKYRDEEVYQNTYRGYIARGSCFLIYKKNGEMYIGPSRFIGYLDNSIEKHESAYEIDGRVTNKKITKILNQPCLVNEEAEKLFQEYCNRHGISPHIKVRKYWVISDSNAEIVEDILEVTATEERGTDRLTLINARLGQGKFRENLMDLWNCHCPISGISHTNLLVASHIKPWNVSNHKERLDLYNGLLLSAHYDKLFDSGYISFHDDGGIIISSHLDEEEFSKLQLNNEIKIELHNRHKSYMSYHREHVLDKWKKNE</sequence>
<dbReference type="EMBL" id="CP009416">
    <property type="protein sequence ID" value="AJD92216.1"/>
    <property type="molecule type" value="Genomic_DNA"/>
</dbReference>
<dbReference type="HOGENOM" id="CLU_1254581_0_0_9"/>
<protein>
    <recommendedName>
        <fullName evidence="1">HNH nuclease domain-containing protein</fullName>
    </recommendedName>
</protein>
<evidence type="ECO:0000313" key="2">
    <source>
        <dbReference type="EMBL" id="AJD92216.1"/>
    </source>
</evidence>
<feature type="domain" description="HNH nuclease" evidence="1">
    <location>
        <begin position="170"/>
        <end position="222"/>
    </location>
</feature>
<name>A0A0B5AQ34_9BACL</name>
<gene>
    <name evidence="2" type="ORF">JMA_28990</name>
</gene>
<reference evidence="2 3" key="1">
    <citation type="submission" date="2014-08" db="EMBL/GenBank/DDBJ databases">
        <title>Complete genome of a marine bacteria Jeotgalibacillus malaysiensis.</title>
        <authorList>
            <person name="Yaakop A.S."/>
            <person name="Chan K.-G."/>
            <person name="Goh K.M."/>
        </authorList>
    </citation>
    <scope>NUCLEOTIDE SEQUENCE [LARGE SCALE GENOMIC DNA]</scope>
    <source>
        <strain evidence="2 3">D5</strain>
    </source>
</reference>
<dbReference type="STRING" id="1508404.JMA_28990"/>
<organism evidence="2 3">
    <name type="scientific">Jeotgalibacillus malaysiensis</name>
    <dbReference type="NCBI Taxonomy" id="1508404"/>
    <lineage>
        <taxon>Bacteria</taxon>
        <taxon>Bacillati</taxon>
        <taxon>Bacillota</taxon>
        <taxon>Bacilli</taxon>
        <taxon>Bacillales</taxon>
        <taxon>Caryophanaceae</taxon>
        <taxon>Jeotgalibacillus</taxon>
    </lineage>
</organism>
<dbReference type="KEGG" id="jeo:JMA_28990"/>
<dbReference type="OrthoDB" id="5678128at2"/>
<keyword evidence="3" id="KW-1185">Reference proteome</keyword>